<gene>
    <name evidence="1" type="ORF">CRENBAI_001433</name>
</gene>
<reference evidence="1 2" key="1">
    <citation type="submission" date="2021-06" db="EMBL/GenBank/DDBJ databases">
        <authorList>
            <person name="Palmer J.M."/>
        </authorList>
    </citation>
    <scope>NUCLEOTIDE SEQUENCE [LARGE SCALE GENOMIC DNA]</scope>
    <source>
        <strain evidence="1 2">MEX-2019</strain>
        <tissue evidence="1">Muscle</tissue>
    </source>
</reference>
<comment type="caution">
    <text evidence="1">The sequence shown here is derived from an EMBL/GenBank/DDBJ whole genome shotgun (WGS) entry which is preliminary data.</text>
</comment>
<dbReference type="EMBL" id="JAHHUM010000966">
    <property type="protein sequence ID" value="KAK5615415.1"/>
    <property type="molecule type" value="Genomic_DNA"/>
</dbReference>
<proteinExistence type="predicted"/>
<dbReference type="Proteomes" id="UP001311232">
    <property type="component" value="Unassembled WGS sequence"/>
</dbReference>
<protein>
    <submittedName>
        <fullName evidence="1">Uncharacterized protein</fullName>
    </submittedName>
</protein>
<sequence length="68" mass="8036">MTGTNIENLPNFKFKLTSDYFFWVCEYVETLCYKWQQIDHSIIIDTSQEHATRFCPGAKILAAYFCMI</sequence>
<evidence type="ECO:0000313" key="1">
    <source>
        <dbReference type="EMBL" id="KAK5615415.1"/>
    </source>
</evidence>
<accession>A0AAV9S2L2</accession>
<organism evidence="1 2">
    <name type="scientific">Crenichthys baileyi</name>
    <name type="common">White River springfish</name>
    <dbReference type="NCBI Taxonomy" id="28760"/>
    <lineage>
        <taxon>Eukaryota</taxon>
        <taxon>Metazoa</taxon>
        <taxon>Chordata</taxon>
        <taxon>Craniata</taxon>
        <taxon>Vertebrata</taxon>
        <taxon>Euteleostomi</taxon>
        <taxon>Actinopterygii</taxon>
        <taxon>Neopterygii</taxon>
        <taxon>Teleostei</taxon>
        <taxon>Neoteleostei</taxon>
        <taxon>Acanthomorphata</taxon>
        <taxon>Ovalentaria</taxon>
        <taxon>Atherinomorphae</taxon>
        <taxon>Cyprinodontiformes</taxon>
        <taxon>Goodeidae</taxon>
        <taxon>Crenichthys</taxon>
    </lineage>
</organism>
<name>A0AAV9S2L2_9TELE</name>
<evidence type="ECO:0000313" key="2">
    <source>
        <dbReference type="Proteomes" id="UP001311232"/>
    </source>
</evidence>
<dbReference type="AlphaFoldDB" id="A0AAV9S2L2"/>
<keyword evidence="2" id="KW-1185">Reference proteome</keyword>